<proteinExistence type="inferred from homology"/>
<evidence type="ECO:0000256" key="2">
    <source>
        <dbReference type="ARBA" id="ARBA00043996"/>
    </source>
</evidence>
<comment type="similarity">
    <text evidence="2">Belongs to the AB hydrolase superfamily. Lipase family. Class 3 subfamily.</text>
</comment>
<evidence type="ECO:0000256" key="1">
    <source>
        <dbReference type="ARBA" id="ARBA00023157"/>
    </source>
</evidence>
<dbReference type="CDD" id="cd00519">
    <property type="entry name" value="Lipase_3"/>
    <property type="match status" value="1"/>
</dbReference>
<dbReference type="AlphaFoldDB" id="A0A427XCN8"/>
<gene>
    <name evidence="7" type="ORF">EHS24_005487</name>
</gene>
<dbReference type="EMBL" id="RSCE01000023">
    <property type="protein sequence ID" value="RSH76602.1"/>
    <property type="molecule type" value="Genomic_DNA"/>
</dbReference>
<feature type="signal peptide" evidence="5">
    <location>
        <begin position="1"/>
        <end position="16"/>
    </location>
</feature>
<feature type="chain" id="PRO_5019180085" description="Fungal lipase-type domain-containing protein" evidence="5">
    <location>
        <begin position="17"/>
        <end position="293"/>
    </location>
</feature>
<protein>
    <recommendedName>
        <fullName evidence="6">Fungal lipase-type domain-containing protein</fullName>
    </recommendedName>
</protein>
<keyword evidence="5" id="KW-0732">Signal</keyword>
<evidence type="ECO:0000256" key="5">
    <source>
        <dbReference type="SAM" id="SignalP"/>
    </source>
</evidence>
<reference evidence="7 8" key="1">
    <citation type="submission" date="2018-11" db="EMBL/GenBank/DDBJ databases">
        <title>Genome sequence of Apiotrichum porosum DSM 27194.</title>
        <authorList>
            <person name="Aliyu H."/>
            <person name="Gorte O."/>
            <person name="Ochsenreither K."/>
        </authorList>
    </citation>
    <scope>NUCLEOTIDE SEQUENCE [LARGE SCALE GENOMIC DNA]</scope>
    <source>
        <strain evidence="7 8">DSM 27194</strain>
    </source>
</reference>
<keyword evidence="8" id="KW-1185">Reference proteome</keyword>
<dbReference type="Gene3D" id="3.40.50.1820">
    <property type="entry name" value="alpha/beta hydrolase"/>
    <property type="match status" value="1"/>
</dbReference>
<dbReference type="SUPFAM" id="SSF53474">
    <property type="entry name" value="alpha/beta-Hydrolases"/>
    <property type="match status" value="1"/>
</dbReference>
<comment type="catalytic activity">
    <reaction evidence="3">
        <text>a diacylglycerol + H2O = a monoacylglycerol + a fatty acid + H(+)</text>
        <dbReference type="Rhea" id="RHEA:32731"/>
        <dbReference type="ChEBI" id="CHEBI:15377"/>
        <dbReference type="ChEBI" id="CHEBI:15378"/>
        <dbReference type="ChEBI" id="CHEBI:17408"/>
        <dbReference type="ChEBI" id="CHEBI:18035"/>
        <dbReference type="ChEBI" id="CHEBI:28868"/>
    </reaction>
</comment>
<sequence length="293" mass="30816">MLQLLTLALAATTAFATPTPERRDSVVTLTSEQIAPWKNLAYYASAAYCASSKIKSWSCGTACKNLATPQTVYATGGDNAQTPYWYVLNNGSAIIVSVCGTNALSYASIAVDMDYTPTAPDSTYFPNLSGAKLHHGFYSAFTRIAPGVATGVQSGLDAGITDVIVIGHSLGGAIGHQLATYLQQKFTSATVYGRLFASPRVGNQAWADYVDSTLGTRAQHIVNYNDAVPQSPSQAMGFQQSSNEIWIANAAGTKYIACPGQENKACQDSLAAATGTSVHLGPYAGVTISGCYY</sequence>
<dbReference type="STRING" id="105984.A0A427XCN8"/>
<evidence type="ECO:0000256" key="4">
    <source>
        <dbReference type="ARBA" id="ARBA00048461"/>
    </source>
</evidence>
<name>A0A427XCN8_9TREE</name>
<dbReference type="InterPro" id="IPR029058">
    <property type="entry name" value="AB_hydrolase_fold"/>
</dbReference>
<dbReference type="GeneID" id="39590030"/>
<dbReference type="PANTHER" id="PTHR45856:SF11">
    <property type="entry name" value="FUNGAL LIPASE-LIKE DOMAIN-CONTAINING PROTEIN"/>
    <property type="match status" value="1"/>
</dbReference>
<dbReference type="InterPro" id="IPR051218">
    <property type="entry name" value="Sec_MonoDiacylglyc_Lipase"/>
</dbReference>
<dbReference type="InterPro" id="IPR002921">
    <property type="entry name" value="Fungal_lipase-type"/>
</dbReference>
<evidence type="ECO:0000259" key="6">
    <source>
        <dbReference type="Pfam" id="PF01764"/>
    </source>
</evidence>
<feature type="domain" description="Fungal lipase-type" evidence="6">
    <location>
        <begin position="96"/>
        <end position="234"/>
    </location>
</feature>
<dbReference type="PANTHER" id="PTHR45856">
    <property type="entry name" value="ALPHA/BETA-HYDROLASES SUPERFAMILY PROTEIN"/>
    <property type="match status" value="1"/>
</dbReference>
<comment type="catalytic activity">
    <reaction evidence="4">
        <text>a monoacylglycerol + H2O = glycerol + a fatty acid + H(+)</text>
        <dbReference type="Rhea" id="RHEA:15245"/>
        <dbReference type="ChEBI" id="CHEBI:15377"/>
        <dbReference type="ChEBI" id="CHEBI:15378"/>
        <dbReference type="ChEBI" id="CHEBI:17408"/>
        <dbReference type="ChEBI" id="CHEBI:17754"/>
        <dbReference type="ChEBI" id="CHEBI:28868"/>
    </reaction>
</comment>
<dbReference type="Proteomes" id="UP000279236">
    <property type="component" value="Unassembled WGS sequence"/>
</dbReference>
<dbReference type="RefSeq" id="XP_028471749.1">
    <property type="nucleotide sequence ID" value="XM_028621010.1"/>
</dbReference>
<evidence type="ECO:0000313" key="7">
    <source>
        <dbReference type="EMBL" id="RSH76602.1"/>
    </source>
</evidence>
<comment type="caution">
    <text evidence="7">The sequence shown here is derived from an EMBL/GenBank/DDBJ whole genome shotgun (WGS) entry which is preliminary data.</text>
</comment>
<organism evidence="7 8">
    <name type="scientific">Apiotrichum porosum</name>
    <dbReference type="NCBI Taxonomy" id="105984"/>
    <lineage>
        <taxon>Eukaryota</taxon>
        <taxon>Fungi</taxon>
        <taxon>Dikarya</taxon>
        <taxon>Basidiomycota</taxon>
        <taxon>Agaricomycotina</taxon>
        <taxon>Tremellomycetes</taxon>
        <taxon>Trichosporonales</taxon>
        <taxon>Trichosporonaceae</taxon>
        <taxon>Apiotrichum</taxon>
    </lineage>
</organism>
<evidence type="ECO:0000313" key="8">
    <source>
        <dbReference type="Proteomes" id="UP000279236"/>
    </source>
</evidence>
<keyword evidence="1" id="KW-1015">Disulfide bond</keyword>
<dbReference type="GO" id="GO:0006629">
    <property type="term" value="P:lipid metabolic process"/>
    <property type="evidence" value="ECO:0007669"/>
    <property type="project" value="InterPro"/>
</dbReference>
<dbReference type="Pfam" id="PF01764">
    <property type="entry name" value="Lipase_3"/>
    <property type="match status" value="1"/>
</dbReference>
<accession>A0A427XCN8</accession>
<evidence type="ECO:0000256" key="3">
    <source>
        <dbReference type="ARBA" id="ARBA00047591"/>
    </source>
</evidence>
<dbReference type="OrthoDB" id="426718at2759"/>